<dbReference type="KEGG" id="nai:NECAME_08086"/>
<organism evidence="1 2">
    <name type="scientific">Necator americanus</name>
    <name type="common">Human hookworm</name>
    <dbReference type="NCBI Taxonomy" id="51031"/>
    <lineage>
        <taxon>Eukaryota</taxon>
        <taxon>Metazoa</taxon>
        <taxon>Ecdysozoa</taxon>
        <taxon>Nematoda</taxon>
        <taxon>Chromadorea</taxon>
        <taxon>Rhabditida</taxon>
        <taxon>Rhabditina</taxon>
        <taxon>Rhabditomorpha</taxon>
        <taxon>Strongyloidea</taxon>
        <taxon>Ancylostomatidae</taxon>
        <taxon>Bunostominae</taxon>
        <taxon>Necator</taxon>
    </lineage>
</organism>
<evidence type="ECO:0000313" key="1">
    <source>
        <dbReference type="EMBL" id="ETN82212.1"/>
    </source>
</evidence>
<dbReference type="Proteomes" id="UP000053676">
    <property type="component" value="Unassembled WGS sequence"/>
</dbReference>
<dbReference type="OrthoDB" id="297496at2759"/>
<proteinExistence type="predicted"/>
<evidence type="ECO:0000313" key="2">
    <source>
        <dbReference type="Proteomes" id="UP000053676"/>
    </source>
</evidence>
<accession>W2TMF7</accession>
<reference evidence="2" key="1">
    <citation type="journal article" date="2014" name="Nat. Genet.">
        <title>Genome of the human hookworm Necator americanus.</title>
        <authorList>
            <person name="Tang Y.T."/>
            <person name="Gao X."/>
            <person name="Rosa B.A."/>
            <person name="Abubucker S."/>
            <person name="Hallsworth-Pepin K."/>
            <person name="Martin J."/>
            <person name="Tyagi R."/>
            <person name="Heizer E."/>
            <person name="Zhang X."/>
            <person name="Bhonagiri-Palsikar V."/>
            <person name="Minx P."/>
            <person name="Warren W.C."/>
            <person name="Wang Q."/>
            <person name="Zhan B."/>
            <person name="Hotez P.J."/>
            <person name="Sternberg P.W."/>
            <person name="Dougall A."/>
            <person name="Gaze S.T."/>
            <person name="Mulvenna J."/>
            <person name="Sotillo J."/>
            <person name="Ranganathan S."/>
            <person name="Rabelo E.M."/>
            <person name="Wilson R.K."/>
            <person name="Felgner P.L."/>
            <person name="Bethony J."/>
            <person name="Hawdon J.M."/>
            <person name="Gasser R.B."/>
            <person name="Loukas A."/>
            <person name="Mitreva M."/>
        </authorList>
    </citation>
    <scope>NUCLEOTIDE SEQUENCE [LARGE SCALE GENOMIC DNA]</scope>
</reference>
<sequence length="103" mass="12445">MYFANSDNAVFNETDLRKAIDRYDVNMSVKPAIHREKRWDLWGGLYYAGTIYTTIVIWKKNFRVICDPIKNLFRYRKRHDSQESNSKYRKVVNIFGHKRQSNH</sequence>
<dbReference type="AlphaFoldDB" id="W2TMF7"/>
<name>W2TMF7_NECAM</name>
<keyword evidence="2" id="KW-1185">Reference proteome</keyword>
<gene>
    <name evidence="1" type="ORF">NECAME_08086</name>
</gene>
<dbReference type="EMBL" id="KI658534">
    <property type="protein sequence ID" value="ETN82212.1"/>
    <property type="molecule type" value="Genomic_DNA"/>
</dbReference>
<protein>
    <submittedName>
        <fullName evidence="1">Uncharacterized protein</fullName>
    </submittedName>
</protein>